<name>D4H3H8_DENA2</name>
<dbReference type="TCDB" id="1.A.77.3.25">
    <property type="family name" value="the mg(2+)/ca(2+) uniporter (mcu) family"/>
</dbReference>
<dbReference type="HOGENOM" id="CLU_161271_0_0_0"/>
<dbReference type="Pfam" id="PF03899">
    <property type="entry name" value="ATP-synt_I"/>
    <property type="match status" value="1"/>
</dbReference>
<keyword evidence="4 6" id="KW-1133">Transmembrane helix</keyword>
<feature type="transmembrane region" description="Helical" evidence="6">
    <location>
        <begin position="61"/>
        <end position="82"/>
    </location>
</feature>
<evidence type="ECO:0000256" key="5">
    <source>
        <dbReference type="ARBA" id="ARBA00023136"/>
    </source>
</evidence>
<dbReference type="KEGG" id="dap:Dacet_0464"/>
<proteinExistence type="predicted"/>
<evidence type="ECO:0000256" key="1">
    <source>
        <dbReference type="ARBA" id="ARBA00004651"/>
    </source>
</evidence>
<keyword evidence="8" id="KW-1185">Reference proteome</keyword>
<evidence type="ECO:0000256" key="4">
    <source>
        <dbReference type="ARBA" id="ARBA00022989"/>
    </source>
</evidence>
<sequence>MKTPNKILILSLIFFVILYTVCRFRFEPALTNGVLVGYLLGAVNFFSLARKIVGLVEGRAGVALIFNGQIRLLGTGFVIWFAMTKLNLNIIGMLVGLSIIPVCMPFFVIYNNVKGKDDGTPT</sequence>
<dbReference type="Proteomes" id="UP000002012">
    <property type="component" value="Chromosome"/>
</dbReference>
<keyword evidence="3 6" id="KW-0812">Transmembrane</keyword>
<evidence type="ECO:0008006" key="9">
    <source>
        <dbReference type="Google" id="ProtNLM"/>
    </source>
</evidence>
<dbReference type="EMBL" id="CP001968">
    <property type="protein sequence ID" value="ADD67262.1"/>
    <property type="molecule type" value="Genomic_DNA"/>
</dbReference>
<feature type="transmembrane region" description="Helical" evidence="6">
    <location>
        <begin position="88"/>
        <end position="110"/>
    </location>
</feature>
<dbReference type="eggNOG" id="ENOG50311R9">
    <property type="taxonomic scope" value="Bacteria"/>
</dbReference>
<comment type="subcellular location">
    <subcellularLocation>
        <location evidence="1">Cell membrane</location>
        <topology evidence="1">Multi-pass membrane protein</topology>
    </subcellularLocation>
</comment>
<dbReference type="PaxDb" id="522772-Dacet_0464"/>
<accession>D4H3H8</accession>
<evidence type="ECO:0000256" key="2">
    <source>
        <dbReference type="ARBA" id="ARBA00022475"/>
    </source>
</evidence>
<dbReference type="InParanoid" id="D4H3H8"/>
<evidence type="ECO:0000313" key="7">
    <source>
        <dbReference type="EMBL" id="ADD67262.1"/>
    </source>
</evidence>
<reference evidence="7 8" key="1">
    <citation type="journal article" date="2010" name="Stand. Genomic Sci.">
        <title>Complete genome sequence of Denitrovibrio acetiphilus type strain (N2460).</title>
        <authorList>
            <person name="Kiss H."/>
            <person name="Lang E."/>
            <person name="Lapidus A."/>
            <person name="Copeland A."/>
            <person name="Nolan M."/>
            <person name="Glavina Del Rio T."/>
            <person name="Chen F."/>
            <person name="Lucas S."/>
            <person name="Tice H."/>
            <person name="Cheng J.F."/>
            <person name="Han C."/>
            <person name="Goodwin L."/>
            <person name="Pitluck S."/>
            <person name="Liolios K."/>
            <person name="Pati A."/>
            <person name="Ivanova N."/>
            <person name="Mavromatis K."/>
            <person name="Chen A."/>
            <person name="Palaniappan K."/>
            <person name="Land M."/>
            <person name="Hauser L."/>
            <person name="Chang Y.J."/>
            <person name="Jeffries C.D."/>
            <person name="Detter J.C."/>
            <person name="Brettin T."/>
            <person name="Spring S."/>
            <person name="Rohde M."/>
            <person name="Goker M."/>
            <person name="Woyke T."/>
            <person name="Bristow J."/>
            <person name="Eisen J.A."/>
            <person name="Markowitz V."/>
            <person name="Hugenholtz P."/>
            <person name="Kyrpides N.C."/>
            <person name="Klenk H.P."/>
        </authorList>
    </citation>
    <scope>NUCLEOTIDE SEQUENCE [LARGE SCALE GENOMIC DNA]</scope>
    <source>
        <strain evidence="8">DSM 12809 / NBRC 114555 / N2460</strain>
    </source>
</reference>
<organism evidence="7 8">
    <name type="scientific">Denitrovibrio acetiphilus (strain DSM 12809 / NBRC 114555 / N2460)</name>
    <dbReference type="NCBI Taxonomy" id="522772"/>
    <lineage>
        <taxon>Bacteria</taxon>
        <taxon>Pseudomonadati</taxon>
        <taxon>Deferribacterota</taxon>
        <taxon>Deferribacteres</taxon>
        <taxon>Deferribacterales</taxon>
        <taxon>Geovibrionaceae</taxon>
        <taxon>Denitrovibrio</taxon>
    </lineage>
</organism>
<dbReference type="GO" id="GO:0005886">
    <property type="term" value="C:plasma membrane"/>
    <property type="evidence" value="ECO:0007669"/>
    <property type="project" value="UniProtKB-SubCell"/>
</dbReference>
<protein>
    <recommendedName>
        <fullName evidence="9">ATP synthase I</fullName>
    </recommendedName>
</protein>
<feature type="transmembrane region" description="Helical" evidence="6">
    <location>
        <begin position="33"/>
        <end position="49"/>
    </location>
</feature>
<dbReference type="AlphaFoldDB" id="D4H3H8"/>
<keyword evidence="5 6" id="KW-0472">Membrane</keyword>
<evidence type="ECO:0000256" key="3">
    <source>
        <dbReference type="ARBA" id="ARBA00022692"/>
    </source>
</evidence>
<gene>
    <name evidence="7" type="ordered locus">Dacet_0464</name>
</gene>
<dbReference type="InterPro" id="IPR005598">
    <property type="entry name" value="ATP_synth_I"/>
</dbReference>
<evidence type="ECO:0000256" key="6">
    <source>
        <dbReference type="SAM" id="Phobius"/>
    </source>
</evidence>
<keyword evidence="2" id="KW-1003">Cell membrane</keyword>
<dbReference type="RefSeq" id="WP_013009806.1">
    <property type="nucleotide sequence ID" value="NC_013943.1"/>
</dbReference>
<evidence type="ECO:0000313" key="8">
    <source>
        <dbReference type="Proteomes" id="UP000002012"/>
    </source>
</evidence>
<dbReference type="STRING" id="522772.Dacet_0464"/>